<sequence>MEDKERSEEEENEAAVVADFVRNEVGDWDDEAKSRARFKALSGQRSDWSPLYSFWRDLIVKVARHLRIFIIRPSRVKRLWFRRAGLSPLCLDHVLLEMHRAGDLLSPHPTSSIARLSHIFRRALDLFGATNDYSLPPGDYYILAPLLEEQALEVVNKLSENYWTTSCVVTMRKFQDVCLGSKEALAILGYLSAHDRARRLIVNRADPIEGVKVFLAPGAVSSDSSVDYTLLHLTWTAEKLEQQLDVIDKCYQKVEKDAWHYWTGWRKYFRLSQMPSPRKRFWRPCKSKNALQENQISLEEVELCLQEVDDNIDSLKRLDDAIGSKALYTEVDDEDIEDEFSKLQLEIKSEMNQVTAETGFDRSVGPSEFLERTDALSKFLSNLNLKDGPAMESEAECCLRPVGNKSMSKEGNLEAA</sequence>
<protein>
    <submittedName>
        <fullName evidence="1">Uncharacterized protein</fullName>
    </submittedName>
</protein>
<dbReference type="Pfam" id="PF25880">
    <property type="entry name" value="WHD_CHMP7_1st"/>
    <property type="match status" value="1"/>
</dbReference>
<organism evidence="1">
    <name type="scientific">Sesamum radiatum</name>
    <name type="common">Black benniseed</name>
    <dbReference type="NCBI Taxonomy" id="300843"/>
    <lineage>
        <taxon>Eukaryota</taxon>
        <taxon>Viridiplantae</taxon>
        <taxon>Streptophyta</taxon>
        <taxon>Embryophyta</taxon>
        <taxon>Tracheophyta</taxon>
        <taxon>Spermatophyta</taxon>
        <taxon>Magnoliopsida</taxon>
        <taxon>eudicotyledons</taxon>
        <taxon>Gunneridae</taxon>
        <taxon>Pentapetalae</taxon>
        <taxon>asterids</taxon>
        <taxon>lamiids</taxon>
        <taxon>Lamiales</taxon>
        <taxon>Pedaliaceae</taxon>
        <taxon>Sesamum</taxon>
    </lineage>
</organism>
<accession>A0AAW2W474</accession>
<dbReference type="AlphaFoldDB" id="A0AAW2W474"/>
<reference evidence="1" key="1">
    <citation type="submission" date="2020-06" db="EMBL/GenBank/DDBJ databases">
        <authorList>
            <person name="Li T."/>
            <person name="Hu X."/>
            <person name="Zhang T."/>
            <person name="Song X."/>
            <person name="Zhang H."/>
            <person name="Dai N."/>
            <person name="Sheng W."/>
            <person name="Hou X."/>
            <person name="Wei L."/>
        </authorList>
    </citation>
    <scope>NUCLEOTIDE SEQUENCE</scope>
    <source>
        <strain evidence="1">G02</strain>
        <tissue evidence="1">Leaf</tissue>
    </source>
</reference>
<reference evidence="1" key="2">
    <citation type="journal article" date="2024" name="Plant">
        <title>Genomic evolution and insights into agronomic trait innovations of Sesamum species.</title>
        <authorList>
            <person name="Miao H."/>
            <person name="Wang L."/>
            <person name="Qu L."/>
            <person name="Liu H."/>
            <person name="Sun Y."/>
            <person name="Le M."/>
            <person name="Wang Q."/>
            <person name="Wei S."/>
            <person name="Zheng Y."/>
            <person name="Lin W."/>
            <person name="Duan Y."/>
            <person name="Cao H."/>
            <person name="Xiong S."/>
            <person name="Wang X."/>
            <person name="Wei L."/>
            <person name="Li C."/>
            <person name="Ma Q."/>
            <person name="Ju M."/>
            <person name="Zhao R."/>
            <person name="Li G."/>
            <person name="Mu C."/>
            <person name="Tian Q."/>
            <person name="Mei H."/>
            <person name="Zhang T."/>
            <person name="Gao T."/>
            <person name="Zhang H."/>
        </authorList>
    </citation>
    <scope>NUCLEOTIDE SEQUENCE</scope>
    <source>
        <strain evidence="1">G02</strain>
    </source>
</reference>
<proteinExistence type="predicted"/>
<name>A0AAW2W474_SESRA</name>
<comment type="caution">
    <text evidence="1">The sequence shown here is derived from an EMBL/GenBank/DDBJ whole genome shotgun (WGS) entry which is preliminary data.</text>
</comment>
<dbReference type="EMBL" id="JACGWJ010000002">
    <property type="protein sequence ID" value="KAL0436056.1"/>
    <property type="molecule type" value="Genomic_DNA"/>
</dbReference>
<gene>
    <name evidence="1" type="ORF">Sradi_0313500</name>
</gene>
<evidence type="ECO:0000313" key="1">
    <source>
        <dbReference type="EMBL" id="KAL0436056.1"/>
    </source>
</evidence>